<keyword evidence="2" id="KW-1185">Reference proteome</keyword>
<dbReference type="EMBL" id="CP002039">
    <property type="protein sequence ID" value="ADJ63187.1"/>
    <property type="molecule type" value="Genomic_DNA"/>
</dbReference>
<name>D8IQS6_HERSS</name>
<dbReference type="OrthoDB" id="9008569at2"/>
<protein>
    <submittedName>
        <fullName evidence="1">Uncharacterized protein</fullName>
    </submittedName>
</protein>
<reference evidence="1 2" key="1">
    <citation type="submission" date="2010-04" db="EMBL/GenBank/DDBJ databases">
        <title>The genome of Herbaspirillum seropedicae SmR1, an endophytic, nitrogen-fixing, plant-growth promoting beta-Proteobacteria.</title>
        <authorList>
            <person name="Pedrosa F.O."/>
            <person name="Monteiro R.A."/>
            <person name="Wassem R."/>
            <person name="Cruz L.M."/>
            <person name="Ayub R.A."/>
            <person name="Colauto N.B."/>
            <person name="Fernandez M.A."/>
            <person name="Fungaro M.H.P."/>
            <person name="Grisard E.C."/>
            <person name="Hungria M."/>
            <person name="Madeira H.M.F."/>
            <person name="Nodari R.O."/>
            <person name="Osaku C.A."/>
            <person name="Petzl-Erler M.L."/>
            <person name="Terenzi H."/>
            <person name="Vieira L.G.E."/>
            <person name="Almeida M.I.M."/>
            <person name="Alves L.R."/>
            <person name="Arantes O.M.N."/>
            <person name="Balsanelli E."/>
            <person name="Barcellos F.G."/>
            <person name="Baura V.A."/>
            <person name="Binde D.R."/>
            <person name="Campo R.J."/>
            <person name="Chubatsu L.S."/>
            <person name="Chueire L.M.O."/>
            <person name="Ciferri R.R."/>
            <person name="Correa L.C."/>
            <person name="da Conceicao Silva J.L."/>
            <person name="Dabul A.N.G."/>
            <person name="Dambros B.P."/>
            <person name="Faoro H."/>
            <person name="Favetti A."/>
            <person name="Friedermann G."/>
            <person name="Furlaneto M.C."/>
            <person name="Gasques L.S."/>
            <person name="Gimenes C.C.T."/>
            <person name="Gioppo N.M.R."/>
            <person name="Glienke-Blanco C."/>
            <person name="Godoy L.P."/>
            <person name="Guerra M.P."/>
            <person name="Karp S."/>
            <person name="Kava-Cordeiro V."/>
            <person name="Margarido V.P."/>
            <person name="Mathioni S.M."/>
            <person name="Menck-Soares M.A."/>
            <person name="Murace N.K."/>
            <person name="Nicolas M.F."/>
            <person name="Oliveira C.E.C."/>
            <person name="Pagnan N.A.B."/>
            <person name="Pamphile J.A."/>
            <person name="Patussi E.V."/>
            <person name="Pereira L.F.P."/>
            <person name="Pereira-Ferrari L."/>
            <person name="Pinto F.G.S."/>
            <person name="Precoma C."/>
            <person name="Prioli A.J."/>
            <person name="Prioli S.M.A.P."/>
            <person name="Raittz R.T."/>
            <person name="Ramos H.J.O."/>
            <person name="Ribeiro E.M.S.F."/>
            <person name="Rigo L.U."/>
            <person name="Rocha C.L.M.S.C."/>
            <person name="Rocha S.N."/>
            <person name="Santos K."/>
            <person name="Satori D."/>
            <person name="Silva A.G."/>
            <person name="Simao R.C.G."/>
            <person name="Soares M.A.M."/>
            <person name="Souza E.M."/>
            <person name="Steffens M.B.R."/>
            <person name="Steindel M."/>
            <person name="Tadra-Sfeir M.Z."/>
            <person name="Takahashi E.K."/>
            <person name="Torres R.A."/>
            <person name="Valle J.S."/>
            <person name="Vernal J.I."/>
            <person name="Vilas-Boas L.A."/>
            <person name="Watanabe M.A.E."/>
            <person name="Weiss V.A."/>
            <person name="Yates M.A."/>
            <person name="Souza E.M."/>
        </authorList>
    </citation>
    <scope>NUCLEOTIDE SEQUENCE [LARGE SCALE GENOMIC DNA]</scope>
    <source>
        <strain evidence="1 2">SmR1</strain>
    </source>
</reference>
<evidence type="ECO:0000313" key="2">
    <source>
        <dbReference type="Proteomes" id="UP000000329"/>
    </source>
</evidence>
<dbReference type="RefSeq" id="WP_013233687.1">
    <property type="nucleotide sequence ID" value="NC_014323.1"/>
</dbReference>
<dbReference type="KEGG" id="hse:Hsero_1674"/>
<proteinExistence type="predicted"/>
<dbReference type="AlphaFoldDB" id="D8IQS6"/>
<gene>
    <name evidence="1" type="ordered locus">Hsero_1674</name>
</gene>
<dbReference type="Proteomes" id="UP000000329">
    <property type="component" value="Chromosome"/>
</dbReference>
<dbReference type="eggNOG" id="ENOG5032YXG">
    <property type="taxonomic scope" value="Bacteria"/>
</dbReference>
<organism evidence="1 2">
    <name type="scientific">Herbaspirillum seropedicae (strain SmR1)</name>
    <dbReference type="NCBI Taxonomy" id="757424"/>
    <lineage>
        <taxon>Bacteria</taxon>
        <taxon>Pseudomonadati</taxon>
        <taxon>Pseudomonadota</taxon>
        <taxon>Betaproteobacteria</taxon>
        <taxon>Burkholderiales</taxon>
        <taxon>Oxalobacteraceae</taxon>
        <taxon>Herbaspirillum</taxon>
    </lineage>
</organism>
<evidence type="ECO:0000313" key="1">
    <source>
        <dbReference type="EMBL" id="ADJ63187.1"/>
    </source>
</evidence>
<accession>D8IQS6</accession>
<dbReference type="GeneID" id="29392561"/>
<sequence>MTAPVEIRVNQSGVDLVKKYPDQFEITKYPQGIQFYAADWGSVPNGSVVLATSAHNVTLPYILSATGNDDPNFASENIINWNINAGITEADVIAHDDARKRFFGLLQSLRNAGWVRAIRLSEPRLKGKQALDYRQKENPIYSLDPDYVLSLEQWMTLDTRATWSLYSDHAYLDVSITRDPSKTDVTKPGAYFVEYALKSDNEKWRSVVGPTKRLHWKTELPAVLPQLAKSRQAAEETLKKENITIDETYRDPPLPDLSL</sequence>
<dbReference type="HOGENOM" id="CLU_078430_0_0_4"/>